<protein>
    <submittedName>
        <fullName evidence="3">Uncharacterized protein</fullName>
    </submittedName>
</protein>
<evidence type="ECO:0000313" key="3">
    <source>
        <dbReference type="EMBL" id="OQR26076.1"/>
    </source>
</evidence>
<dbReference type="Proteomes" id="UP000471300">
    <property type="component" value="Unassembled WGS sequence"/>
</dbReference>
<evidence type="ECO:0000313" key="4">
    <source>
        <dbReference type="Proteomes" id="UP000192353"/>
    </source>
</evidence>
<comment type="caution">
    <text evidence="3">The sequence shown here is derived from an EMBL/GenBank/DDBJ whole genome shotgun (WGS) entry which is preliminary data.</text>
</comment>
<reference evidence="2 5" key="2">
    <citation type="journal article" date="2020" name="Food Funct.">
        <title>Screening of Lactobacillus salivarius strains from the feces of Chinese populations and the evaluation of their effects against intestinal inflammation in mice.</title>
        <authorList>
            <person name="Zhai Q."/>
            <person name="Shen X."/>
            <person name="Cen S."/>
            <person name="Zhang C."/>
            <person name="Tian F."/>
            <person name="Zhao J."/>
            <person name="Zhang H."/>
            <person name="Xue Y."/>
            <person name="Chen W."/>
        </authorList>
    </citation>
    <scope>NUCLEOTIDE SEQUENCE [LARGE SCALE GENOMIC DNA]</scope>
    <source>
        <strain evidence="2 5">FZJTZ28M4.scaf</strain>
    </source>
</reference>
<reference evidence="3 4" key="1">
    <citation type="submission" date="2017-03" db="EMBL/GenBank/DDBJ databases">
        <title>Phylogenomics and comparative genomics of Lactobacillus salivarius, a mammalian gut commensal.</title>
        <authorList>
            <person name="Harris H.M."/>
        </authorList>
    </citation>
    <scope>NUCLEOTIDE SEQUENCE [LARGE SCALE GENOMIC DNA]</scope>
    <source>
        <strain evidence="3 4">AH4231</strain>
    </source>
</reference>
<dbReference type="EMBL" id="NBEY01000015">
    <property type="protein sequence ID" value="OQR26076.1"/>
    <property type="molecule type" value="Genomic_DNA"/>
</dbReference>
<gene>
    <name evidence="3" type="ORF">B6U37_01340</name>
    <name evidence="2" type="ORF">FYL06_08470</name>
</gene>
<keyword evidence="1" id="KW-0812">Transmembrane</keyword>
<name>A0A1V9T683_9LACO</name>
<keyword evidence="1" id="KW-1133">Transmembrane helix</keyword>
<dbReference type="EMBL" id="VSTU01000017">
    <property type="protein sequence ID" value="MYZ66978.1"/>
    <property type="molecule type" value="Genomic_DNA"/>
</dbReference>
<feature type="transmembrane region" description="Helical" evidence="1">
    <location>
        <begin position="13"/>
        <end position="39"/>
    </location>
</feature>
<dbReference type="Proteomes" id="UP000192353">
    <property type="component" value="Unassembled WGS sequence"/>
</dbReference>
<dbReference type="AlphaFoldDB" id="A0A1V9T683"/>
<keyword evidence="1" id="KW-0472">Membrane</keyword>
<evidence type="ECO:0000313" key="5">
    <source>
        <dbReference type="Proteomes" id="UP000471300"/>
    </source>
</evidence>
<proteinExistence type="predicted"/>
<accession>A0A1V9T683</accession>
<evidence type="ECO:0000256" key="1">
    <source>
        <dbReference type="SAM" id="Phobius"/>
    </source>
</evidence>
<sequence length="145" mass="17226">MYWVLTTVLNYEITLSIMLILLFDVIGTILIIAPLIKLIDFLINKIRRTSGQSYTENRNTRDYIFNTNKIQTLFVFDFDNNLITCGYLDYQQSGDNNYFDLALMPLDHPENQYSFEYIVEEVSKHENSRTLVDFEKQIKIYILRD</sequence>
<organism evidence="3 4">
    <name type="scientific">Ligilactobacillus salivarius</name>
    <dbReference type="NCBI Taxonomy" id="1624"/>
    <lineage>
        <taxon>Bacteria</taxon>
        <taxon>Bacillati</taxon>
        <taxon>Bacillota</taxon>
        <taxon>Bacilli</taxon>
        <taxon>Lactobacillales</taxon>
        <taxon>Lactobacillaceae</taxon>
        <taxon>Ligilactobacillus</taxon>
    </lineage>
</organism>
<evidence type="ECO:0000313" key="2">
    <source>
        <dbReference type="EMBL" id="MYZ66978.1"/>
    </source>
</evidence>